<evidence type="ECO:0000313" key="1">
    <source>
        <dbReference type="EMBL" id="TWI52541.1"/>
    </source>
</evidence>
<proteinExistence type="predicted"/>
<dbReference type="Proteomes" id="UP000316905">
    <property type="component" value="Unassembled WGS sequence"/>
</dbReference>
<gene>
    <name evidence="1" type="ORF">IQ22_03311</name>
</gene>
<organism evidence="1 2">
    <name type="scientific">Pseudomonas duriflava</name>
    <dbReference type="NCBI Taxonomy" id="459528"/>
    <lineage>
        <taxon>Bacteria</taxon>
        <taxon>Pseudomonadati</taxon>
        <taxon>Pseudomonadota</taxon>
        <taxon>Gammaproteobacteria</taxon>
        <taxon>Pseudomonadales</taxon>
        <taxon>Pseudomonadaceae</taxon>
        <taxon>Pseudomonas</taxon>
    </lineage>
</organism>
<dbReference type="RefSeq" id="WP_145143839.1">
    <property type="nucleotide sequence ID" value="NZ_VLKY01000011.1"/>
</dbReference>
<reference evidence="1 2" key="1">
    <citation type="journal article" date="2015" name="Stand. Genomic Sci.">
        <title>Genomic Encyclopedia of Bacterial and Archaeal Type Strains, Phase III: the genomes of soil and plant-associated and newly described type strains.</title>
        <authorList>
            <person name="Whitman W.B."/>
            <person name="Woyke T."/>
            <person name="Klenk H.P."/>
            <person name="Zhou Y."/>
            <person name="Lilburn T.G."/>
            <person name="Beck B.J."/>
            <person name="De Vos P."/>
            <person name="Vandamme P."/>
            <person name="Eisen J.A."/>
            <person name="Garrity G."/>
            <person name="Hugenholtz P."/>
            <person name="Kyrpides N.C."/>
        </authorList>
    </citation>
    <scope>NUCLEOTIDE SEQUENCE [LARGE SCALE GENOMIC DNA]</scope>
    <source>
        <strain evidence="1 2">CGMCC 1.6858</strain>
    </source>
</reference>
<accession>A0A562Q701</accession>
<protein>
    <submittedName>
        <fullName evidence="1">Uncharacterized protein</fullName>
    </submittedName>
</protein>
<comment type="caution">
    <text evidence="1">The sequence shown here is derived from an EMBL/GenBank/DDBJ whole genome shotgun (WGS) entry which is preliminary data.</text>
</comment>
<dbReference type="EMBL" id="VLKY01000011">
    <property type="protein sequence ID" value="TWI52541.1"/>
    <property type="molecule type" value="Genomic_DNA"/>
</dbReference>
<keyword evidence="2" id="KW-1185">Reference proteome</keyword>
<dbReference type="AlphaFoldDB" id="A0A562Q701"/>
<evidence type="ECO:0000313" key="2">
    <source>
        <dbReference type="Proteomes" id="UP000316905"/>
    </source>
</evidence>
<name>A0A562Q701_9PSED</name>
<sequence>MSRYELLQTAFTNQERETNEYWSDLSDKAQQIRDGFEAYLELPQRTFHDSDHAEKSYVRLGRPEDDQFIETHSTDLPGINSAIHFGIGVILEKAADIFPKRLVWIRLSIRKKGGIYYVRSEDAAVDEEVAESDKELDFSDVYKGLFRCLERFLSARP</sequence>